<keyword evidence="3" id="KW-1185">Reference proteome</keyword>
<evidence type="ECO:0000259" key="1">
    <source>
        <dbReference type="Pfam" id="PF10090"/>
    </source>
</evidence>
<feature type="domain" description="Histidine phosphotransferase ChpT C-terminal" evidence="1">
    <location>
        <begin position="88"/>
        <end position="193"/>
    </location>
</feature>
<comment type="caution">
    <text evidence="2">The sequence shown here is derived from an EMBL/GenBank/DDBJ whole genome shotgun (WGS) entry which is preliminary data.</text>
</comment>
<dbReference type="EMBL" id="JACIIX010000015">
    <property type="protein sequence ID" value="MBB6212000.1"/>
    <property type="molecule type" value="Genomic_DNA"/>
</dbReference>
<evidence type="ECO:0000313" key="3">
    <source>
        <dbReference type="Proteomes" id="UP000544872"/>
    </source>
</evidence>
<dbReference type="Gene3D" id="3.30.565.10">
    <property type="entry name" value="Histidine kinase-like ATPase, C-terminal domain"/>
    <property type="match status" value="1"/>
</dbReference>
<gene>
    <name evidence="2" type="ORF">FHS48_003446</name>
</gene>
<dbReference type="InterPro" id="IPR036890">
    <property type="entry name" value="HATPase_C_sf"/>
</dbReference>
<dbReference type="GO" id="GO:0016740">
    <property type="term" value="F:transferase activity"/>
    <property type="evidence" value="ECO:0007669"/>
    <property type="project" value="UniProtKB-KW"/>
</dbReference>
<proteinExistence type="predicted"/>
<dbReference type="RefSeq" id="WP_184265259.1">
    <property type="nucleotide sequence ID" value="NZ_JACIIX010000015.1"/>
</dbReference>
<accession>A0A7W9ZIU9</accession>
<evidence type="ECO:0000313" key="2">
    <source>
        <dbReference type="EMBL" id="MBB6212000.1"/>
    </source>
</evidence>
<dbReference type="Gene3D" id="1.10.287.130">
    <property type="match status" value="1"/>
</dbReference>
<keyword evidence="2" id="KW-0808">Transferase</keyword>
<organism evidence="2 3">
    <name type="scientific">Novispirillum itersonii</name>
    <name type="common">Aquaspirillum itersonii</name>
    <dbReference type="NCBI Taxonomy" id="189"/>
    <lineage>
        <taxon>Bacteria</taxon>
        <taxon>Pseudomonadati</taxon>
        <taxon>Pseudomonadota</taxon>
        <taxon>Alphaproteobacteria</taxon>
        <taxon>Rhodospirillales</taxon>
        <taxon>Novispirillaceae</taxon>
        <taxon>Novispirillum</taxon>
    </lineage>
</organism>
<dbReference type="InterPro" id="IPR018762">
    <property type="entry name" value="ChpT_C"/>
</dbReference>
<reference evidence="2 3" key="1">
    <citation type="submission" date="2020-08" db="EMBL/GenBank/DDBJ databases">
        <title>Genomic Encyclopedia of Type Strains, Phase IV (KMG-IV): sequencing the most valuable type-strain genomes for metagenomic binning, comparative biology and taxonomic classification.</title>
        <authorList>
            <person name="Goeker M."/>
        </authorList>
    </citation>
    <scope>NUCLEOTIDE SEQUENCE [LARGE SCALE GENOMIC DNA]</scope>
    <source>
        <strain evidence="2 3">DSM 11590</strain>
    </source>
</reference>
<dbReference type="Proteomes" id="UP000544872">
    <property type="component" value="Unassembled WGS sequence"/>
</dbReference>
<protein>
    <submittedName>
        <fullName evidence="2">Histidine phosphotransferase ChpT</fullName>
    </submittedName>
</protein>
<name>A0A7W9ZIU9_NOVIT</name>
<dbReference type="AlphaFoldDB" id="A0A7W9ZIU9"/>
<dbReference type="Pfam" id="PF10090">
    <property type="entry name" value="HPTransfase"/>
    <property type="match status" value="1"/>
</dbReference>
<sequence length="218" mass="22282">MTRETAFGLAPAELLHLSAMISTRLCHDLAGPVGALNAGIELLADETDAAFITETAALLRHSAEAAAARLKFLRLAFGVSGGVMQRAAELQATVQGFLSASGSPVALNWHLDPARTLGERQVQGVLLGVLAAFDMLRVGGEITVTGEGSGLFQFTLQGSSAGLGEEGRAVLAGDLRGVSPRTAPLAMLGMIAAGPAAIHYADGDGKPVLRVSLTANAV</sequence>